<accession>A0A1U8AYP4</accession>
<proteinExistence type="predicted"/>
<dbReference type="FunCoup" id="A0A1U8AYP4">
    <property type="interactions" value="242"/>
</dbReference>
<dbReference type="InterPro" id="IPR011051">
    <property type="entry name" value="RmlC_Cupin_sf"/>
</dbReference>
<dbReference type="CDD" id="cd02245">
    <property type="entry name" value="cupin_7S_vicilin-like_C"/>
    <property type="match status" value="1"/>
</dbReference>
<dbReference type="Gene3D" id="2.60.120.1450">
    <property type="match status" value="1"/>
</dbReference>
<protein>
    <submittedName>
        <fullName evidence="4">Vicilin-like antimicrobial peptides 2-2</fullName>
    </submittedName>
</protein>
<dbReference type="InterPro" id="IPR050253">
    <property type="entry name" value="Seed_Storage-Functional"/>
</dbReference>
<reference evidence="4" key="1">
    <citation type="submission" date="2025-08" db="UniProtKB">
        <authorList>
            <consortium name="RefSeq"/>
        </authorList>
    </citation>
    <scope>IDENTIFICATION</scope>
</reference>
<dbReference type="eggNOG" id="ENOG502QQEP">
    <property type="taxonomic scope" value="Eukaryota"/>
</dbReference>
<dbReference type="Pfam" id="PF00190">
    <property type="entry name" value="Cupin_1"/>
    <property type="match status" value="2"/>
</dbReference>
<dbReference type="SMART" id="SM00835">
    <property type="entry name" value="Cupin_1"/>
    <property type="match status" value="1"/>
</dbReference>
<evidence type="ECO:0000256" key="1">
    <source>
        <dbReference type="SAM" id="MobiDB-lite"/>
    </source>
</evidence>
<evidence type="ECO:0000313" key="3">
    <source>
        <dbReference type="Proteomes" id="UP000189703"/>
    </source>
</evidence>
<dbReference type="InParanoid" id="A0A1U8AYP4"/>
<dbReference type="RefSeq" id="XP_010268558.1">
    <property type="nucleotide sequence ID" value="XM_010270256.1"/>
</dbReference>
<dbReference type="SUPFAM" id="SSF51182">
    <property type="entry name" value="RmlC-like cupins"/>
    <property type="match status" value="2"/>
</dbReference>
<name>A0A1U8AYP4_NELNU</name>
<organism evidence="3 4">
    <name type="scientific">Nelumbo nucifera</name>
    <name type="common">Sacred lotus</name>
    <dbReference type="NCBI Taxonomy" id="4432"/>
    <lineage>
        <taxon>Eukaryota</taxon>
        <taxon>Viridiplantae</taxon>
        <taxon>Streptophyta</taxon>
        <taxon>Embryophyta</taxon>
        <taxon>Tracheophyta</taxon>
        <taxon>Spermatophyta</taxon>
        <taxon>Magnoliopsida</taxon>
        <taxon>Proteales</taxon>
        <taxon>Nelumbonaceae</taxon>
        <taxon>Nelumbo</taxon>
    </lineage>
</organism>
<dbReference type="Gene3D" id="2.60.120.10">
    <property type="entry name" value="Jelly Rolls"/>
    <property type="match status" value="2"/>
</dbReference>
<gene>
    <name evidence="4" type="primary">LOC104605477</name>
</gene>
<dbReference type="Proteomes" id="UP000189703">
    <property type="component" value="Unplaced"/>
</dbReference>
<keyword evidence="3" id="KW-1185">Reference proteome</keyword>
<dbReference type="AlphaFoldDB" id="A0A1U8AYP4"/>
<sequence>MGTEEPKDLLKGVDWKTVGGDIGNGSSGGPVTKKRLPKKIRQVPDYYFLPRRSIPSAIALYGAICAAGVGAGMLVEKWIDKKIKDVVVIVVKGKATINLVHNDNRESYNLECGDVARIPAGMMAYLVNRDDNENLQIVTLFRTISTPGHISKFSSASSEDGESFYIAFSNEILETALNTPKDKLKRLLGEKRKGVMREASKEQTKAMSEQASSSSEGGRRWSIHKSETRSPFNLLKKRPIYSNSYGQLYEAQPYDYQQLKDLDVSVIFSNISQGAGAMLAPLYNTRLTRIVFVVKGNGWWEMACPDISSFIIPLGHVFTVVASEKENLQIIVFGINAQDNKRNFIAGKEHNVRKQMDKEAKELAFDMGGVVLCSLSPEAEAAPQT</sequence>
<feature type="domain" description="Cupin type-1" evidence="2">
    <location>
        <begin position="232"/>
        <end position="373"/>
    </location>
</feature>
<dbReference type="InterPro" id="IPR014710">
    <property type="entry name" value="RmlC-like_jellyroll"/>
</dbReference>
<dbReference type="PANTHER" id="PTHR31189:SF13">
    <property type="entry name" value="CUPINCIN"/>
    <property type="match status" value="1"/>
</dbReference>
<feature type="region of interest" description="Disordered" evidence="1">
    <location>
        <begin position="195"/>
        <end position="223"/>
    </location>
</feature>
<dbReference type="PANTHER" id="PTHR31189">
    <property type="entry name" value="OS03G0336100 PROTEIN-RELATED"/>
    <property type="match status" value="1"/>
</dbReference>
<dbReference type="OMA" id="PGHISKF"/>
<feature type="compositionally biased region" description="Basic and acidic residues" evidence="1">
    <location>
        <begin position="195"/>
        <end position="204"/>
    </location>
</feature>
<evidence type="ECO:0000259" key="2">
    <source>
        <dbReference type="SMART" id="SM00835"/>
    </source>
</evidence>
<dbReference type="KEGG" id="nnu:104605477"/>
<dbReference type="OrthoDB" id="1900731at2759"/>
<evidence type="ECO:0000313" key="4">
    <source>
        <dbReference type="RefSeq" id="XP_010268558.1"/>
    </source>
</evidence>
<dbReference type="CDD" id="cd02244">
    <property type="entry name" value="cupin_7S_vicilin-like_N"/>
    <property type="match status" value="1"/>
</dbReference>
<dbReference type="GeneID" id="104605477"/>
<dbReference type="InterPro" id="IPR006045">
    <property type="entry name" value="Cupin_1"/>
</dbReference>
<feature type="compositionally biased region" description="Polar residues" evidence="1">
    <location>
        <begin position="205"/>
        <end position="216"/>
    </location>
</feature>